<keyword evidence="3" id="KW-1185">Reference proteome</keyword>
<sequence length="208" mass="23386">MMKRLLLLLVVSLFFIGIKAQEARFGLSAGMNISSPSDLNSKTGFHAGVKGEYSFSDNLYVGSGLMLTSKGWKSDTYYDASTKQSTTWKATPYYIEMPIHLGYKTAVGENIKLFGEAGPYFDLGVFGKSSYTVEKDNKMTTNKTNNLFKDNQQERFDCGLGASIGVEFYQHYQLSLGYDWGLKKIYKKNASNLDSKNRVFEVSLAYMF</sequence>
<evidence type="ECO:0000313" key="2">
    <source>
        <dbReference type="EMBL" id="MCO6025988.1"/>
    </source>
</evidence>
<dbReference type="Proteomes" id="UP001204015">
    <property type="component" value="Unassembled WGS sequence"/>
</dbReference>
<reference evidence="2 3" key="1">
    <citation type="submission" date="2022-06" db="EMBL/GenBank/DDBJ databases">
        <title>A taxonomic note on the genus Prevotella: Description of four novel genera and emended description of the genera Hallella and Xylanibacter.</title>
        <authorList>
            <person name="Hitch T.C.A."/>
        </authorList>
    </citation>
    <scope>NUCLEOTIDE SEQUENCE [LARGE SCALE GENOMIC DNA]</scope>
    <source>
        <strain evidence="2 3">DSM 100619</strain>
    </source>
</reference>
<accession>A0ABT1BY25</accession>
<gene>
    <name evidence="2" type="ORF">NG821_09080</name>
</gene>
<dbReference type="InterPro" id="IPR011250">
    <property type="entry name" value="OMP/PagP_B-barrel"/>
</dbReference>
<evidence type="ECO:0000313" key="3">
    <source>
        <dbReference type="Proteomes" id="UP001204015"/>
    </source>
</evidence>
<dbReference type="EMBL" id="JAMXLY010000034">
    <property type="protein sequence ID" value="MCO6025988.1"/>
    <property type="molecule type" value="Genomic_DNA"/>
</dbReference>
<organism evidence="2 3">
    <name type="scientific">Segatella cerevisiae</name>
    <dbReference type="NCBI Taxonomy" id="2053716"/>
    <lineage>
        <taxon>Bacteria</taxon>
        <taxon>Pseudomonadati</taxon>
        <taxon>Bacteroidota</taxon>
        <taxon>Bacteroidia</taxon>
        <taxon>Bacteroidales</taxon>
        <taxon>Prevotellaceae</taxon>
        <taxon>Segatella</taxon>
    </lineage>
</organism>
<comment type="caution">
    <text evidence="2">The sequence shown here is derived from an EMBL/GenBank/DDBJ whole genome shotgun (WGS) entry which is preliminary data.</text>
</comment>
<evidence type="ECO:0000259" key="1">
    <source>
        <dbReference type="Pfam" id="PF13568"/>
    </source>
</evidence>
<feature type="domain" description="Outer membrane protein beta-barrel" evidence="1">
    <location>
        <begin position="23"/>
        <end position="186"/>
    </location>
</feature>
<name>A0ABT1BY25_9BACT</name>
<dbReference type="InterPro" id="IPR025665">
    <property type="entry name" value="Beta-barrel_OMP_2"/>
</dbReference>
<dbReference type="Pfam" id="PF13568">
    <property type="entry name" value="OMP_b-brl_2"/>
    <property type="match status" value="1"/>
</dbReference>
<dbReference type="RefSeq" id="WP_252761345.1">
    <property type="nucleotide sequence ID" value="NZ_JAMXLY010000034.1"/>
</dbReference>
<dbReference type="SUPFAM" id="SSF56925">
    <property type="entry name" value="OMPA-like"/>
    <property type="match status" value="1"/>
</dbReference>
<protein>
    <submittedName>
        <fullName evidence="2">PorT family protein</fullName>
    </submittedName>
</protein>
<proteinExistence type="predicted"/>